<sequence>MDPQHSYRKIKTTKSITPLDFPRIEVLRDEEDPVEFGPAIIPSEGMMHNSYVYHEDFFAIESEEGPVVVPGYEVTMEDFILGQGFSVNGARCCLKSECRWSYLASVLFSFALVL</sequence>
<evidence type="ECO:0000313" key="1">
    <source>
        <dbReference type="EMBL" id="KAK1380701.1"/>
    </source>
</evidence>
<comment type="caution">
    <text evidence="1">The sequence shown here is derived from an EMBL/GenBank/DDBJ whole genome shotgun (WGS) entry which is preliminary data.</text>
</comment>
<organism evidence="1 2">
    <name type="scientific">Heracleum sosnowskyi</name>
    <dbReference type="NCBI Taxonomy" id="360622"/>
    <lineage>
        <taxon>Eukaryota</taxon>
        <taxon>Viridiplantae</taxon>
        <taxon>Streptophyta</taxon>
        <taxon>Embryophyta</taxon>
        <taxon>Tracheophyta</taxon>
        <taxon>Spermatophyta</taxon>
        <taxon>Magnoliopsida</taxon>
        <taxon>eudicotyledons</taxon>
        <taxon>Gunneridae</taxon>
        <taxon>Pentapetalae</taxon>
        <taxon>asterids</taxon>
        <taxon>campanulids</taxon>
        <taxon>Apiales</taxon>
        <taxon>Apiaceae</taxon>
        <taxon>Apioideae</taxon>
        <taxon>apioid superclade</taxon>
        <taxon>Tordylieae</taxon>
        <taxon>Tordyliinae</taxon>
        <taxon>Heracleum</taxon>
    </lineage>
</organism>
<name>A0AAD8MPI5_9APIA</name>
<protein>
    <submittedName>
        <fullName evidence="1">Uncharacterized protein</fullName>
    </submittedName>
</protein>
<keyword evidence="2" id="KW-1185">Reference proteome</keyword>
<proteinExistence type="predicted"/>
<accession>A0AAD8MPI5</accession>
<reference evidence="1" key="2">
    <citation type="submission" date="2023-05" db="EMBL/GenBank/DDBJ databases">
        <authorList>
            <person name="Schelkunov M.I."/>
        </authorList>
    </citation>
    <scope>NUCLEOTIDE SEQUENCE</scope>
    <source>
        <strain evidence="1">Hsosn_3</strain>
        <tissue evidence="1">Leaf</tissue>
    </source>
</reference>
<evidence type="ECO:0000313" key="2">
    <source>
        <dbReference type="Proteomes" id="UP001237642"/>
    </source>
</evidence>
<gene>
    <name evidence="1" type="ORF">POM88_027445</name>
</gene>
<dbReference type="AlphaFoldDB" id="A0AAD8MPI5"/>
<reference evidence="1" key="1">
    <citation type="submission" date="2023-02" db="EMBL/GenBank/DDBJ databases">
        <title>Genome of toxic invasive species Heracleum sosnowskyi carries increased number of genes despite the absence of recent whole-genome duplications.</title>
        <authorList>
            <person name="Schelkunov M."/>
            <person name="Shtratnikova V."/>
            <person name="Makarenko M."/>
            <person name="Klepikova A."/>
            <person name="Omelchenko D."/>
            <person name="Novikova G."/>
            <person name="Obukhova E."/>
            <person name="Bogdanov V."/>
            <person name="Penin A."/>
            <person name="Logacheva M."/>
        </authorList>
    </citation>
    <scope>NUCLEOTIDE SEQUENCE</scope>
    <source>
        <strain evidence="1">Hsosn_3</strain>
        <tissue evidence="1">Leaf</tissue>
    </source>
</reference>
<dbReference type="Proteomes" id="UP001237642">
    <property type="component" value="Unassembled WGS sequence"/>
</dbReference>
<dbReference type="EMBL" id="JAUIZM010000006">
    <property type="protein sequence ID" value="KAK1380701.1"/>
    <property type="molecule type" value="Genomic_DNA"/>
</dbReference>